<accession>A0ABR3NWB7</accession>
<dbReference type="EMBL" id="JAYMGO010000001">
    <property type="protein sequence ID" value="KAL1281342.1"/>
    <property type="molecule type" value="Genomic_DNA"/>
</dbReference>
<sequence>MEQLKPPNSFCFKRNLVENWQTWIQTFDLYLIATGIDKVKCATFLHVAGDDAIKVFDNTDFDDDVDDFEVLKEKFREYCEPRKNITYLRHMFFRRAQGLKNPLNLDD</sequence>
<protein>
    <submittedName>
        <fullName evidence="1">Uncharacterized protein</fullName>
    </submittedName>
</protein>
<dbReference type="Proteomes" id="UP001558613">
    <property type="component" value="Unassembled WGS sequence"/>
</dbReference>
<name>A0ABR3NWB7_9TELE</name>
<keyword evidence="2" id="KW-1185">Reference proteome</keyword>
<comment type="caution">
    <text evidence="1">The sequence shown here is derived from an EMBL/GenBank/DDBJ whole genome shotgun (WGS) entry which is preliminary data.</text>
</comment>
<reference evidence="1 2" key="1">
    <citation type="submission" date="2023-09" db="EMBL/GenBank/DDBJ databases">
        <authorList>
            <person name="Wang M."/>
        </authorList>
    </citation>
    <scope>NUCLEOTIDE SEQUENCE [LARGE SCALE GENOMIC DNA]</scope>
    <source>
        <strain evidence="1">GT-2023</strain>
        <tissue evidence="1">Liver</tissue>
    </source>
</reference>
<gene>
    <name evidence="1" type="ORF">QQF64_000145</name>
</gene>
<proteinExistence type="predicted"/>
<evidence type="ECO:0000313" key="2">
    <source>
        <dbReference type="Proteomes" id="UP001558613"/>
    </source>
</evidence>
<organism evidence="1 2">
    <name type="scientific">Cirrhinus molitorella</name>
    <name type="common">mud carp</name>
    <dbReference type="NCBI Taxonomy" id="172907"/>
    <lineage>
        <taxon>Eukaryota</taxon>
        <taxon>Metazoa</taxon>
        <taxon>Chordata</taxon>
        <taxon>Craniata</taxon>
        <taxon>Vertebrata</taxon>
        <taxon>Euteleostomi</taxon>
        <taxon>Actinopterygii</taxon>
        <taxon>Neopterygii</taxon>
        <taxon>Teleostei</taxon>
        <taxon>Ostariophysi</taxon>
        <taxon>Cypriniformes</taxon>
        <taxon>Cyprinidae</taxon>
        <taxon>Labeoninae</taxon>
        <taxon>Labeonini</taxon>
        <taxon>Cirrhinus</taxon>
    </lineage>
</organism>
<evidence type="ECO:0000313" key="1">
    <source>
        <dbReference type="EMBL" id="KAL1281342.1"/>
    </source>
</evidence>